<protein>
    <recommendedName>
        <fullName evidence="5">DUF1343 domain-containing protein</fullName>
    </recommendedName>
</protein>
<keyword evidence="4" id="KW-1185">Reference proteome</keyword>
<gene>
    <name evidence="3" type="ORF">CQU01_01830</name>
</gene>
<dbReference type="EMBL" id="BJXW01000003">
    <property type="protein sequence ID" value="GEN29945.1"/>
    <property type="molecule type" value="Genomic_DNA"/>
</dbReference>
<dbReference type="InterPro" id="IPR048503">
    <property type="entry name" value="NamZ_C"/>
</dbReference>
<reference evidence="3 4" key="1">
    <citation type="submission" date="2019-07" db="EMBL/GenBank/DDBJ databases">
        <title>Whole genome shotgun sequence of Cerasibacillus quisquiliarum NBRC 102429.</title>
        <authorList>
            <person name="Hosoyama A."/>
            <person name="Uohara A."/>
            <person name="Ohji S."/>
            <person name="Ichikawa N."/>
        </authorList>
    </citation>
    <scope>NUCLEOTIDE SEQUENCE [LARGE SCALE GENOMIC DNA]</scope>
    <source>
        <strain evidence="3 4">NBRC 102429</strain>
    </source>
</reference>
<dbReference type="GO" id="GO:0033922">
    <property type="term" value="F:peptidoglycan beta-N-acetylmuramidase activity"/>
    <property type="evidence" value="ECO:0007669"/>
    <property type="project" value="InterPro"/>
</dbReference>
<dbReference type="AlphaFoldDB" id="A0A511UTM6"/>
<organism evidence="3 4">
    <name type="scientific">Cerasibacillus quisquiliarum</name>
    <dbReference type="NCBI Taxonomy" id="227865"/>
    <lineage>
        <taxon>Bacteria</taxon>
        <taxon>Bacillati</taxon>
        <taxon>Bacillota</taxon>
        <taxon>Bacilli</taxon>
        <taxon>Bacillales</taxon>
        <taxon>Bacillaceae</taxon>
        <taxon>Cerasibacillus</taxon>
    </lineage>
</organism>
<dbReference type="PANTHER" id="PTHR42915:SF1">
    <property type="entry name" value="PEPTIDOGLYCAN BETA-N-ACETYLMURAMIDASE NAMZ"/>
    <property type="match status" value="1"/>
</dbReference>
<evidence type="ECO:0000313" key="4">
    <source>
        <dbReference type="Proteomes" id="UP000321491"/>
    </source>
</evidence>
<dbReference type="PANTHER" id="PTHR42915">
    <property type="entry name" value="HYPOTHETICAL 460 KDA PROTEIN IN FEUA-SIGW INTERGENIC REGION [PRECURSOR]"/>
    <property type="match status" value="1"/>
</dbReference>
<dbReference type="PIRSF" id="PIRSF016719">
    <property type="entry name" value="UCP016719"/>
    <property type="match status" value="1"/>
</dbReference>
<dbReference type="Gene3D" id="3.40.50.12170">
    <property type="entry name" value="Uncharacterised protein PF07075, DUF1343"/>
    <property type="match status" value="1"/>
</dbReference>
<feature type="domain" description="Peptidoglycan beta-N-acetylmuramidase NamZ C-terminal" evidence="2">
    <location>
        <begin position="226"/>
        <end position="383"/>
    </location>
</feature>
<dbReference type="Pfam" id="PF07075">
    <property type="entry name" value="NamZ_N"/>
    <property type="match status" value="1"/>
</dbReference>
<accession>A0A511UTM6</accession>
<dbReference type="Pfam" id="PF20732">
    <property type="entry name" value="NamZ_C"/>
    <property type="match status" value="1"/>
</dbReference>
<dbReference type="Proteomes" id="UP000321491">
    <property type="component" value="Unassembled WGS sequence"/>
</dbReference>
<dbReference type="InterPro" id="IPR048502">
    <property type="entry name" value="NamZ_N"/>
</dbReference>
<evidence type="ECO:0000313" key="3">
    <source>
        <dbReference type="EMBL" id="GEN29945.1"/>
    </source>
</evidence>
<dbReference type="InterPro" id="IPR008302">
    <property type="entry name" value="NamZ"/>
</dbReference>
<dbReference type="RefSeq" id="WP_146934566.1">
    <property type="nucleotide sequence ID" value="NZ_BJXW01000003.1"/>
</dbReference>
<name>A0A511UTM6_9BACI</name>
<comment type="caution">
    <text evidence="3">The sequence shown here is derived from an EMBL/GenBank/DDBJ whole genome shotgun (WGS) entry which is preliminary data.</text>
</comment>
<proteinExistence type="predicted"/>
<sequence length="384" mass="44256">MKLGVEVFLEKHVTKYEGKRIGLLTNLTGVNQQLESTIDLFFHHKNIQLTTLFGPEHGLRGEVKEGEWIDSAIDTYTQLPVYSLYNKEKRPTPNMFKEVDVVFCDLQDIGSRYYTFIYTLAHMMKICRDLDIQVVVLDRPNPINGVDVEGNCVKEGFTSFVGEFPIPIRHGLTIGEIAILFNNEFHIHCHLEVIRMEGWSRTDYFTDTDLLWVSPTPNTTGQDMCLLYPGTCLIEGTNLSEGRGTTNPFEVIGAPFINGRQLAEEMNQLNLDGVLFRPTVFKPYISKHAHTVCEGVYLHITNREQLQPIKVGIKLLEVIFKRYPKQAQFIRSADFNNRYFIDLLAGTDELRKQLLLQNVEPFLQQMKYEAKAFHKVRDAYLLYH</sequence>
<evidence type="ECO:0000259" key="1">
    <source>
        <dbReference type="Pfam" id="PF07075"/>
    </source>
</evidence>
<dbReference type="OrthoDB" id="9801061at2"/>
<evidence type="ECO:0000259" key="2">
    <source>
        <dbReference type="Pfam" id="PF20732"/>
    </source>
</evidence>
<feature type="domain" description="Peptidoglycan beta-N-acetylmuramidase NamZ N-terminal" evidence="1">
    <location>
        <begin position="21"/>
        <end position="220"/>
    </location>
</feature>
<dbReference type="Gene3D" id="3.90.1150.140">
    <property type="match status" value="1"/>
</dbReference>
<evidence type="ECO:0008006" key="5">
    <source>
        <dbReference type="Google" id="ProtNLM"/>
    </source>
</evidence>